<feature type="region of interest" description="Disordered" evidence="1">
    <location>
        <begin position="184"/>
        <end position="205"/>
    </location>
</feature>
<sequence>MNFTTADWRSEEMAITTADWLSDEPVKELSWRNPKDWGPLYPFYHKSYLIGLECEWVEYGYLILQKKTPRRARTLNEFKSYHVQMQCLMLKLMIGIDQRIPRFYDLETMESWKTQMVIFKRQVRCLERYLVMYSTSTVLHSPIAKAERILRDFNIMENIIRVGFPSFVSMYEARLQEFESQTNMDVNSPSFRPEPSLYSPPPSPQ</sequence>
<dbReference type="KEGG" id="epa:110250456"/>
<evidence type="ECO:0000313" key="2">
    <source>
        <dbReference type="EnsemblMetazoa" id="XP_020912714.1"/>
    </source>
</evidence>
<protein>
    <submittedName>
        <fullName evidence="2">Uncharacterized protein</fullName>
    </submittedName>
</protein>
<name>A0A913Y0A7_EXADI</name>
<reference evidence="2" key="1">
    <citation type="submission" date="2022-11" db="UniProtKB">
        <authorList>
            <consortium name="EnsemblMetazoa"/>
        </authorList>
    </citation>
    <scope>IDENTIFICATION</scope>
</reference>
<evidence type="ECO:0000256" key="1">
    <source>
        <dbReference type="SAM" id="MobiDB-lite"/>
    </source>
</evidence>
<dbReference type="RefSeq" id="XP_020912714.1">
    <property type="nucleotide sequence ID" value="XM_021057055.2"/>
</dbReference>
<proteinExistence type="predicted"/>
<keyword evidence="3" id="KW-1185">Reference proteome</keyword>
<dbReference type="AlphaFoldDB" id="A0A913Y0A7"/>
<dbReference type="EnsemblMetazoa" id="XM_021057055.2">
    <property type="protein sequence ID" value="XP_020912714.1"/>
    <property type="gene ID" value="LOC110250456"/>
</dbReference>
<dbReference type="Proteomes" id="UP000887567">
    <property type="component" value="Unplaced"/>
</dbReference>
<dbReference type="GeneID" id="110250456"/>
<accession>A0A913Y0A7</accession>
<organism evidence="2 3">
    <name type="scientific">Exaiptasia diaphana</name>
    <name type="common">Tropical sea anemone</name>
    <name type="synonym">Aiptasia pulchella</name>
    <dbReference type="NCBI Taxonomy" id="2652724"/>
    <lineage>
        <taxon>Eukaryota</taxon>
        <taxon>Metazoa</taxon>
        <taxon>Cnidaria</taxon>
        <taxon>Anthozoa</taxon>
        <taxon>Hexacorallia</taxon>
        <taxon>Actiniaria</taxon>
        <taxon>Aiptasiidae</taxon>
        <taxon>Exaiptasia</taxon>
    </lineage>
</organism>
<evidence type="ECO:0000313" key="3">
    <source>
        <dbReference type="Proteomes" id="UP000887567"/>
    </source>
</evidence>